<protein>
    <submittedName>
        <fullName evidence="2">Uncharacterized protein</fullName>
    </submittedName>
</protein>
<reference evidence="2 3" key="1">
    <citation type="submission" date="2016-07" db="EMBL/GenBank/DDBJ databases">
        <title>Pervasive Adenine N6-methylation of Active Genes in Fungi.</title>
        <authorList>
            <consortium name="DOE Joint Genome Institute"/>
            <person name="Mondo S.J."/>
            <person name="Dannebaum R.O."/>
            <person name="Kuo R.C."/>
            <person name="Labutti K."/>
            <person name="Haridas S."/>
            <person name="Kuo A."/>
            <person name="Salamov A."/>
            <person name="Ahrendt S.R."/>
            <person name="Lipzen A."/>
            <person name="Sullivan W."/>
            <person name="Andreopoulos W.B."/>
            <person name="Clum A."/>
            <person name="Lindquist E."/>
            <person name="Daum C."/>
            <person name="Ramamoorthy G.K."/>
            <person name="Gryganskyi A."/>
            <person name="Culley D."/>
            <person name="Magnuson J.K."/>
            <person name="James T.Y."/>
            <person name="O'Malley M.A."/>
            <person name="Stajich J.E."/>
            <person name="Spatafora J.W."/>
            <person name="Visel A."/>
            <person name="Grigoriev I.V."/>
        </authorList>
    </citation>
    <scope>NUCLEOTIDE SEQUENCE [LARGE SCALE GENOMIC DNA]</scope>
    <source>
        <strain evidence="2 3">PL171</strain>
    </source>
</reference>
<keyword evidence="3" id="KW-1185">Reference proteome</keyword>
<keyword evidence="1" id="KW-0472">Membrane</keyword>
<comment type="caution">
    <text evidence="2">The sequence shown here is derived from an EMBL/GenBank/DDBJ whole genome shotgun (WGS) entry which is preliminary data.</text>
</comment>
<proteinExistence type="predicted"/>
<feature type="transmembrane region" description="Helical" evidence="1">
    <location>
        <begin position="95"/>
        <end position="116"/>
    </location>
</feature>
<evidence type="ECO:0000313" key="3">
    <source>
        <dbReference type="Proteomes" id="UP000193411"/>
    </source>
</evidence>
<organism evidence="2 3">
    <name type="scientific">Catenaria anguillulae PL171</name>
    <dbReference type="NCBI Taxonomy" id="765915"/>
    <lineage>
        <taxon>Eukaryota</taxon>
        <taxon>Fungi</taxon>
        <taxon>Fungi incertae sedis</taxon>
        <taxon>Blastocladiomycota</taxon>
        <taxon>Blastocladiomycetes</taxon>
        <taxon>Blastocladiales</taxon>
        <taxon>Catenariaceae</taxon>
        <taxon>Catenaria</taxon>
    </lineage>
</organism>
<gene>
    <name evidence="2" type="ORF">BCR44DRAFT_211425</name>
</gene>
<dbReference type="AlphaFoldDB" id="A0A1Y2HZP8"/>
<evidence type="ECO:0000313" key="2">
    <source>
        <dbReference type="EMBL" id="ORZ40077.1"/>
    </source>
</evidence>
<keyword evidence="1" id="KW-1133">Transmembrane helix</keyword>
<keyword evidence="1" id="KW-0812">Transmembrane</keyword>
<sequence>MKTNQAIGSVTSVVDIVVGILNQNEFELCNQRTRPNGDAARCTIVNPSDRNLAPTKLRLFFFGRHRHSTDTLSSIGDDIHSLFANPNCDWRALQALYSEVCTVCLAFGFLVVVSCLNMRQNTTDKTARRSP</sequence>
<accession>A0A1Y2HZP8</accession>
<dbReference type="Proteomes" id="UP000193411">
    <property type="component" value="Unassembled WGS sequence"/>
</dbReference>
<evidence type="ECO:0000256" key="1">
    <source>
        <dbReference type="SAM" id="Phobius"/>
    </source>
</evidence>
<name>A0A1Y2HZP8_9FUNG</name>
<dbReference type="EMBL" id="MCFL01000004">
    <property type="protein sequence ID" value="ORZ40077.1"/>
    <property type="molecule type" value="Genomic_DNA"/>
</dbReference>